<gene>
    <name evidence="1" type="ORF">A3C59_01640</name>
</gene>
<dbReference type="Proteomes" id="UP000176902">
    <property type="component" value="Unassembled WGS sequence"/>
</dbReference>
<proteinExistence type="predicted"/>
<protein>
    <recommendedName>
        <fullName evidence="3">Polymerase nucleotidyl transferase domain-containing protein</fullName>
    </recommendedName>
</protein>
<dbReference type="STRING" id="1797768.A3C59_01640"/>
<evidence type="ECO:0008006" key="3">
    <source>
        <dbReference type="Google" id="ProtNLM"/>
    </source>
</evidence>
<reference evidence="1 2" key="1">
    <citation type="journal article" date="2016" name="Nat. Commun.">
        <title>Thousands of microbial genomes shed light on interconnected biogeochemical processes in an aquifer system.</title>
        <authorList>
            <person name="Anantharaman K."/>
            <person name="Brown C.T."/>
            <person name="Hug L.A."/>
            <person name="Sharon I."/>
            <person name="Castelle C.J."/>
            <person name="Probst A.J."/>
            <person name="Thomas B.C."/>
            <person name="Singh A."/>
            <person name="Wilkins M.J."/>
            <person name="Karaoz U."/>
            <person name="Brodie E.L."/>
            <person name="Williams K.H."/>
            <person name="Hubbard S.S."/>
            <person name="Banfield J.F."/>
        </authorList>
    </citation>
    <scope>NUCLEOTIDE SEQUENCE [LARGE SCALE GENOMIC DNA]</scope>
</reference>
<evidence type="ECO:0000313" key="1">
    <source>
        <dbReference type="EMBL" id="OGE31775.1"/>
    </source>
</evidence>
<comment type="caution">
    <text evidence="1">The sequence shown here is derived from an EMBL/GenBank/DDBJ whole genome shotgun (WGS) entry which is preliminary data.</text>
</comment>
<evidence type="ECO:0000313" key="2">
    <source>
        <dbReference type="Proteomes" id="UP000176902"/>
    </source>
</evidence>
<organism evidence="1 2">
    <name type="scientific">Candidatus Daviesbacteria bacterium RIFCSPHIGHO2_02_FULL_36_13</name>
    <dbReference type="NCBI Taxonomy" id="1797768"/>
    <lineage>
        <taxon>Bacteria</taxon>
        <taxon>Candidatus Daviesiibacteriota</taxon>
    </lineage>
</organism>
<sequence>MEKAILKTLIYSNIFDYPLTLSEIHKWLIEKKATPRDIEKALKVLILKRKAKEKKGYIFLKKEGLVNRRIQRVRQSDLYIRKVRIISQFLRVIPWVKLIGISGGLAMENADKKDDIDLLIITSKKRLWLSRFFVLGFLQIIGQRRKVDHSLKEASGKICCNIFLEEDNLEQRRHDLYTAHEILQMKVLWEKDNIYSKFLEDNEWVFKFLPNWVGPDASLRGAQRRSNLRKEIAAPFGLAMTMEDLAKKIQMKIMQKSKGMERVEEGALYFHPNDLRDKILKEFNKRSSLIGKRASKT</sequence>
<dbReference type="EMBL" id="MFCV01000033">
    <property type="protein sequence ID" value="OGE31775.1"/>
    <property type="molecule type" value="Genomic_DNA"/>
</dbReference>
<dbReference type="AlphaFoldDB" id="A0A1F5JT62"/>
<accession>A0A1F5JT62</accession>
<name>A0A1F5JT62_9BACT</name>
<dbReference type="InterPro" id="IPR043519">
    <property type="entry name" value="NT_sf"/>
</dbReference>
<dbReference type="SUPFAM" id="SSF81301">
    <property type="entry name" value="Nucleotidyltransferase"/>
    <property type="match status" value="1"/>
</dbReference>